<dbReference type="RefSeq" id="WP_106140743.1">
    <property type="nucleotide sequence ID" value="NZ_PVTE01000039.1"/>
</dbReference>
<organism evidence="2 3">
    <name type="scientific">Spirosoma oryzae</name>
    <dbReference type="NCBI Taxonomy" id="1469603"/>
    <lineage>
        <taxon>Bacteria</taxon>
        <taxon>Pseudomonadati</taxon>
        <taxon>Bacteroidota</taxon>
        <taxon>Cytophagia</taxon>
        <taxon>Cytophagales</taxon>
        <taxon>Cytophagaceae</taxon>
        <taxon>Spirosoma</taxon>
    </lineage>
</organism>
<reference evidence="2 3" key="1">
    <citation type="submission" date="2018-03" db="EMBL/GenBank/DDBJ databases">
        <title>Genomic Encyclopedia of Archaeal and Bacterial Type Strains, Phase II (KMG-II): from individual species to whole genera.</title>
        <authorList>
            <person name="Goeker M."/>
        </authorList>
    </citation>
    <scope>NUCLEOTIDE SEQUENCE [LARGE SCALE GENOMIC DNA]</scope>
    <source>
        <strain evidence="2 3">DSM 28354</strain>
    </source>
</reference>
<dbReference type="Proteomes" id="UP000238375">
    <property type="component" value="Unassembled WGS sequence"/>
</dbReference>
<comment type="caution">
    <text evidence="2">The sequence shown here is derived from an EMBL/GenBank/DDBJ whole genome shotgun (WGS) entry which is preliminary data.</text>
</comment>
<gene>
    <name evidence="2" type="ORF">CLV58_13912</name>
</gene>
<protein>
    <recommendedName>
        <fullName evidence="1">Copper-binding protein MbnP-like domain-containing protein</fullName>
    </recommendedName>
</protein>
<evidence type="ECO:0000259" key="1">
    <source>
        <dbReference type="Pfam" id="PF20243"/>
    </source>
</evidence>
<dbReference type="OrthoDB" id="1422031at2"/>
<dbReference type="PROSITE" id="PS51257">
    <property type="entry name" value="PROKAR_LIPOPROTEIN"/>
    <property type="match status" value="1"/>
</dbReference>
<dbReference type="InterPro" id="IPR046863">
    <property type="entry name" value="MbnP-like_dom"/>
</dbReference>
<dbReference type="EMBL" id="PVTE01000039">
    <property type="protein sequence ID" value="PRY24544.1"/>
    <property type="molecule type" value="Genomic_DNA"/>
</dbReference>
<evidence type="ECO:0000313" key="2">
    <source>
        <dbReference type="EMBL" id="PRY24544.1"/>
    </source>
</evidence>
<sequence>MRLLLWSTLSLLVLACMRDQPVAVERGELQLAFEHVVGAKPLVLGSTSYRNGGGETFTVSTLNYYVTNIRLKRTDGPDYVVPQDSSYFLIRASDPATQVIRLHNLPAGTYSGVSYLLGVDSLRNTASVDRRTGVLDPAGGHTGGMYWDWNSGYIHFKLEGNSPQVPASAGDDRFMYHIGLFGGYQSRTLNNLRTVTLTTGSIPIQVTEGRVPRVHIEADLQKVFDGPSTLRIAQSPLIMIAASSAGVADNYARMFRLTGVDFADR</sequence>
<accession>A0A2T0RTN8</accession>
<evidence type="ECO:0000313" key="3">
    <source>
        <dbReference type="Proteomes" id="UP000238375"/>
    </source>
</evidence>
<dbReference type="Pfam" id="PF20243">
    <property type="entry name" value="MbnP"/>
    <property type="match status" value="1"/>
</dbReference>
<name>A0A2T0RTN8_9BACT</name>
<keyword evidence="3" id="KW-1185">Reference proteome</keyword>
<proteinExistence type="predicted"/>
<dbReference type="AlphaFoldDB" id="A0A2T0RTN8"/>
<feature type="domain" description="Copper-binding protein MbnP-like" evidence="1">
    <location>
        <begin position="27"/>
        <end position="236"/>
    </location>
</feature>